<feature type="coiled-coil region" evidence="1">
    <location>
        <begin position="124"/>
        <end position="161"/>
    </location>
</feature>
<sequence>MDGQLVRDGRESSSRSETPNVPQPKSSTSSDASLFLEMNLWLAQQKIERLETEREKMEMKTKSLCQENGEILSELQELKVPVLCVESATQTEAVKHEDSYTSLDNLSTQLKDKQLELAMTTMSLRDREQEKRRQEKREERLERYEEKIKYLESENGHLKLSLEVSREKTNEMTEEKQAEAGVKRLLEEENVQLQSLVEVLKNPAQQFQGLSTKIDGLMSQMEQDQKNEAAHVHLLKHANQKMTKKNNQLQGDLEVQKKENADSARIILTLQAENQTLRNTVEVLQQDLLTATQNSASTLAMRTQLDTVQAYVDGLQERLAMAITELDCYGAGMRILNCKHPSLNWVLDTPKSTQGKDSISIADGIFKAVGKDPQFLREYETSRRFIIQHHRAHERTGLGRAAWATRIRDHFLTVDAHSVRNIAINY</sequence>
<evidence type="ECO:0000313" key="3">
    <source>
        <dbReference type="EMBL" id="KAF2652017.1"/>
    </source>
</evidence>
<keyword evidence="4" id="KW-1185">Reference proteome</keyword>
<feature type="compositionally biased region" description="Basic and acidic residues" evidence="2">
    <location>
        <begin position="1"/>
        <end position="14"/>
    </location>
</feature>
<dbReference type="EMBL" id="MU004412">
    <property type="protein sequence ID" value="KAF2652017.1"/>
    <property type="molecule type" value="Genomic_DNA"/>
</dbReference>
<reference evidence="3" key="1">
    <citation type="journal article" date="2020" name="Stud. Mycol.">
        <title>101 Dothideomycetes genomes: a test case for predicting lifestyles and emergence of pathogens.</title>
        <authorList>
            <person name="Haridas S."/>
            <person name="Albert R."/>
            <person name="Binder M."/>
            <person name="Bloem J."/>
            <person name="Labutti K."/>
            <person name="Salamov A."/>
            <person name="Andreopoulos B."/>
            <person name="Baker S."/>
            <person name="Barry K."/>
            <person name="Bills G."/>
            <person name="Bluhm B."/>
            <person name="Cannon C."/>
            <person name="Castanera R."/>
            <person name="Culley D."/>
            <person name="Daum C."/>
            <person name="Ezra D."/>
            <person name="Gonzalez J."/>
            <person name="Henrissat B."/>
            <person name="Kuo A."/>
            <person name="Liang C."/>
            <person name="Lipzen A."/>
            <person name="Lutzoni F."/>
            <person name="Magnuson J."/>
            <person name="Mondo S."/>
            <person name="Nolan M."/>
            <person name="Ohm R."/>
            <person name="Pangilinan J."/>
            <person name="Park H.-J."/>
            <person name="Ramirez L."/>
            <person name="Alfaro M."/>
            <person name="Sun H."/>
            <person name="Tritt A."/>
            <person name="Yoshinaga Y."/>
            <person name="Zwiers L.-H."/>
            <person name="Turgeon B."/>
            <person name="Goodwin S."/>
            <person name="Spatafora J."/>
            <person name="Crous P."/>
            <person name="Grigoriev I."/>
        </authorList>
    </citation>
    <scope>NUCLEOTIDE SEQUENCE</scope>
    <source>
        <strain evidence="3">CBS 122681</strain>
    </source>
</reference>
<protein>
    <submittedName>
        <fullName evidence="3">Uncharacterized protein</fullName>
    </submittedName>
</protein>
<evidence type="ECO:0000256" key="1">
    <source>
        <dbReference type="SAM" id="Coils"/>
    </source>
</evidence>
<organism evidence="3 4">
    <name type="scientific">Lophiostoma macrostomum CBS 122681</name>
    <dbReference type="NCBI Taxonomy" id="1314788"/>
    <lineage>
        <taxon>Eukaryota</taxon>
        <taxon>Fungi</taxon>
        <taxon>Dikarya</taxon>
        <taxon>Ascomycota</taxon>
        <taxon>Pezizomycotina</taxon>
        <taxon>Dothideomycetes</taxon>
        <taxon>Pleosporomycetidae</taxon>
        <taxon>Pleosporales</taxon>
        <taxon>Lophiostomataceae</taxon>
        <taxon>Lophiostoma</taxon>
    </lineage>
</organism>
<dbReference type="OrthoDB" id="3794084at2759"/>
<feature type="coiled-coil region" evidence="1">
    <location>
        <begin position="239"/>
        <end position="294"/>
    </location>
</feature>
<proteinExistence type="predicted"/>
<accession>A0A6A6SY81</accession>
<name>A0A6A6SY81_9PLEO</name>
<feature type="compositionally biased region" description="Polar residues" evidence="2">
    <location>
        <begin position="15"/>
        <end position="30"/>
    </location>
</feature>
<dbReference type="AlphaFoldDB" id="A0A6A6SY81"/>
<evidence type="ECO:0000256" key="2">
    <source>
        <dbReference type="SAM" id="MobiDB-lite"/>
    </source>
</evidence>
<gene>
    <name evidence="3" type="ORF">K491DRAFT_719349</name>
</gene>
<feature type="coiled-coil region" evidence="1">
    <location>
        <begin position="40"/>
        <end position="67"/>
    </location>
</feature>
<feature type="region of interest" description="Disordered" evidence="2">
    <location>
        <begin position="1"/>
        <end position="30"/>
    </location>
</feature>
<keyword evidence="1" id="KW-0175">Coiled coil</keyword>
<evidence type="ECO:0000313" key="4">
    <source>
        <dbReference type="Proteomes" id="UP000799324"/>
    </source>
</evidence>
<dbReference type="Proteomes" id="UP000799324">
    <property type="component" value="Unassembled WGS sequence"/>
</dbReference>